<dbReference type="AlphaFoldDB" id="A0A2P2DGX7"/>
<dbReference type="RefSeq" id="WP_108960739.1">
    <property type="nucleotide sequence ID" value="NZ_BFAZ01000009.1"/>
</dbReference>
<feature type="region of interest" description="Disordered" evidence="1">
    <location>
        <begin position="30"/>
        <end position="54"/>
    </location>
</feature>
<evidence type="ECO:0000313" key="3">
    <source>
        <dbReference type="Proteomes" id="UP000245206"/>
    </source>
</evidence>
<dbReference type="OrthoDB" id="346275at2"/>
<keyword evidence="3" id="KW-1185">Reference proteome</keyword>
<reference evidence="3" key="1">
    <citation type="journal article" date="2019" name="Microbiol. Immunol.">
        <title>Molecular and phenotypic characterization of Leptospira johnsonii sp. nov., Leptospira ellinghausenii sp. nov. and Leptospira ryugenii sp. nov. isolated from soil and water in Japan.</title>
        <authorList>
            <person name="Masuzawa T."/>
            <person name="Saito M."/>
            <person name="Nakao R."/>
            <person name="Nikaido Y."/>
            <person name="Matsumoto M."/>
            <person name="Ogawa M."/>
            <person name="Yokoyama M."/>
            <person name="Hidaka Y."/>
            <person name="Tomita J."/>
            <person name="Sakakibara K."/>
            <person name="Suzuki K."/>
            <person name="Yasuda S."/>
            <person name="Sato H."/>
            <person name="Yamaguchi M."/>
            <person name="Yoshida S.I."/>
            <person name="Koizumi N."/>
            <person name="Kawamura Y."/>
        </authorList>
    </citation>
    <scope>NUCLEOTIDE SEQUENCE [LARGE SCALE GENOMIC DNA]</scope>
    <source>
        <strain evidence="3">E18</strain>
    </source>
</reference>
<sequence>MKGGGGGSSIVAVKLDLNTLVLASVQLISGTAGSGGKGGNGGSARNSHSGIGGHSIEVYSTNGNAYTLSSAVLQFGTERSEGSISGYGNQTQNGRKANLSWK</sequence>
<feature type="region of interest" description="Disordered" evidence="1">
    <location>
        <begin position="81"/>
        <end position="102"/>
    </location>
</feature>
<gene>
    <name evidence="2" type="ORF">LPTSP2_31870</name>
</gene>
<dbReference type="EMBL" id="BFAZ01000009">
    <property type="protein sequence ID" value="GBF43884.1"/>
    <property type="molecule type" value="Genomic_DNA"/>
</dbReference>
<proteinExistence type="predicted"/>
<protein>
    <submittedName>
        <fullName evidence="2">Glutamate racemase</fullName>
    </submittedName>
</protein>
<evidence type="ECO:0000256" key="1">
    <source>
        <dbReference type="SAM" id="MobiDB-lite"/>
    </source>
</evidence>
<dbReference type="Proteomes" id="UP000245206">
    <property type="component" value="Unassembled WGS sequence"/>
</dbReference>
<comment type="caution">
    <text evidence="2">The sequence shown here is derived from an EMBL/GenBank/DDBJ whole genome shotgun (WGS) entry which is preliminary data.</text>
</comment>
<feature type="compositionally biased region" description="Polar residues" evidence="1">
    <location>
        <begin position="82"/>
        <end position="102"/>
    </location>
</feature>
<organism evidence="2 3">
    <name type="scientific">Leptospira ellinghausenii</name>
    <dbReference type="NCBI Taxonomy" id="1917822"/>
    <lineage>
        <taxon>Bacteria</taxon>
        <taxon>Pseudomonadati</taxon>
        <taxon>Spirochaetota</taxon>
        <taxon>Spirochaetia</taxon>
        <taxon>Leptospirales</taxon>
        <taxon>Leptospiraceae</taxon>
        <taxon>Leptospira</taxon>
    </lineage>
</organism>
<accession>A0A2P2DGX7</accession>
<feature type="compositionally biased region" description="Gly residues" evidence="1">
    <location>
        <begin position="32"/>
        <end position="42"/>
    </location>
</feature>
<evidence type="ECO:0000313" key="2">
    <source>
        <dbReference type="EMBL" id="GBF43884.1"/>
    </source>
</evidence>
<name>A0A2P2DGX7_9LEPT</name>